<dbReference type="AlphaFoldDB" id="T0S5E5"/>
<dbReference type="Pfam" id="PF01266">
    <property type="entry name" value="DAO"/>
    <property type="match status" value="1"/>
</dbReference>
<dbReference type="EMBL" id="JH767136">
    <property type="protein sequence ID" value="EQC40408.1"/>
    <property type="molecule type" value="Genomic_DNA"/>
</dbReference>
<keyword evidence="3" id="KW-0285">Flavoprotein</keyword>
<proteinExistence type="inferred from homology"/>
<dbReference type="eggNOG" id="KOG2820">
    <property type="taxonomic scope" value="Eukaryota"/>
</dbReference>
<dbReference type="RefSeq" id="XP_008606107.1">
    <property type="nucleotide sequence ID" value="XM_008607885.1"/>
</dbReference>
<dbReference type="GeneID" id="19943032"/>
<evidence type="ECO:0000256" key="2">
    <source>
        <dbReference type="ARBA" id="ARBA00010989"/>
    </source>
</evidence>
<reference evidence="7 8" key="1">
    <citation type="submission" date="2012-04" db="EMBL/GenBank/DDBJ databases">
        <title>The Genome Sequence of Saprolegnia declina VS20.</title>
        <authorList>
            <consortium name="The Broad Institute Genome Sequencing Platform"/>
            <person name="Russ C."/>
            <person name="Nusbaum C."/>
            <person name="Tyler B."/>
            <person name="van West P."/>
            <person name="Dieguez-Uribeondo J."/>
            <person name="de Bruijn I."/>
            <person name="Tripathy S."/>
            <person name="Jiang R."/>
            <person name="Young S.K."/>
            <person name="Zeng Q."/>
            <person name="Gargeya S."/>
            <person name="Fitzgerald M."/>
            <person name="Haas B."/>
            <person name="Abouelleil A."/>
            <person name="Alvarado L."/>
            <person name="Arachchi H.M."/>
            <person name="Berlin A."/>
            <person name="Chapman S.B."/>
            <person name="Goldberg J."/>
            <person name="Griggs A."/>
            <person name="Gujja S."/>
            <person name="Hansen M."/>
            <person name="Howarth C."/>
            <person name="Imamovic A."/>
            <person name="Larimer J."/>
            <person name="McCowen C."/>
            <person name="Montmayeur A."/>
            <person name="Murphy C."/>
            <person name="Neiman D."/>
            <person name="Pearson M."/>
            <person name="Priest M."/>
            <person name="Roberts A."/>
            <person name="Saif S."/>
            <person name="Shea T."/>
            <person name="Sisk P."/>
            <person name="Sykes S."/>
            <person name="Wortman J."/>
            <person name="Nusbaum C."/>
            <person name="Birren B."/>
        </authorList>
    </citation>
    <scope>NUCLEOTIDE SEQUENCE [LARGE SCALE GENOMIC DNA]</scope>
    <source>
        <strain evidence="7 8">VS20</strain>
    </source>
</reference>
<gene>
    <name evidence="7" type="ORF">SDRG_02305</name>
</gene>
<dbReference type="InterPro" id="IPR006076">
    <property type="entry name" value="FAD-dep_OxRdtase"/>
</dbReference>
<protein>
    <recommendedName>
        <fullName evidence="6">FAD dependent oxidoreductase domain-containing protein</fullName>
    </recommendedName>
</protein>
<sequence>MTTTTTDYDVIVLGVGAMGSSACYHLAKRGQRVLGLEQFGPAHNRGSSHGKTRMVRKAYFEHPDYVPLLRRSYELWDKLGASVGRPLFHRSGVVIFGPETKTNADDINVLAGVQASAEEHDLPLEVLSRDACHARFPYFHVPEGYIGLFEADAGYVEVEASVNAHIELARKLDADLRFNEAVLSWDVISENAVSVRTASGTYTAAKLVVTTGAWSSSMLRSASLDLKVHRVPLFWFAPAPTERGRALAATPNMPCFAIDLPCGFVYGFPYVDGDGVKIAPHLPGAVLDDPSSLHPSVLPGELDPVAECVTTCFPDLLPAPTTSAVCMYTMSKDGHFIIDAHPAHPNVVFAAGFSGHGYKFAPVIGEILSDLATHGSTDHPIGFLRRR</sequence>
<dbReference type="Gene3D" id="3.50.50.60">
    <property type="entry name" value="FAD/NAD(P)-binding domain"/>
    <property type="match status" value="1"/>
</dbReference>
<name>T0S5E5_SAPDV</name>
<dbReference type="GO" id="GO:0050660">
    <property type="term" value="F:flavin adenine dinucleotide binding"/>
    <property type="evidence" value="ECO:0007669"/>
    <property type="project" value="InterPro"/>
</dbReference>
<evidence type="ECO:0000259" key="6">
    <source>
        <dbReference type="Pfam" id="PF01266"/>
    </source>
</evidence>
<dbReference type="SUPFAM" id="SSF51905">
    <property type="entry name" value="FAD/NAD(P)-binding domain"/>
    <property type="match status" value="1"/>
</dbReference>
<feature type="domain" description="FAD dependent oxidoreductase" evidence="6">
    <location>
        <begin position="9"/>
        <end position="371"/>
    </location>
</feature>
<comment type="similarity">
    <text evidence="2">Belongs to the MSOX/MTOX family.</text>
</comment>
<dbReference type="OMA" id="FPSMWFQ"/>
<keyword evidence="5" id="KW-0560">Oxidoreductase</keyword>
<organism evidence="7 8">
    <name type="scientific">Saprolegnia diclina (strain VS20)</name>
    <dbReference type="NCBI Taxonomy" id="1156394"/>
    <lineage>
        <taxon>Eukaryota</taxon>
        <taxon>Sar</taxon>
        <taxon>Stramenopiles</taxon>
        <taxon>Oomycota</taxon>
        <taxon>Saprolegniomycetes</taxon>
        <taxon>Saprolegniales</taxon>
        <taxon>Saprolegniaceae</taxon>
        <taxon>Saprolegnia</taxon>
    </lineage>
</organism>
<keyword evidence="8" id="KW-1185">Reference proteome</keyword>
<dbReference type="Proteomes" id="UP000030762">
    <property type="component" value="Unassembled WGS sequence"/>
</dbReference>
<evidence type="ECO:0000256" key="1">
    <source>
        <dbReference type="ARBA" id="ARBA00001974"/>
    </source>
</evidence>
<comment type="cofactor">
    <cofactor evidence="1">
        <name>FAD</name>
        <dbReference type="ChEBI" id="CHEBI:57692"/>
    </cofactor>
</comment>
<accession>T0S5E5</accession>
<keyword evidence="4" id="KW-0274">FAD</keyword>
<dbReference type="PANTHER" id="PTHR10961">
    <property type="entry name" value="PEROXISOMAL SARCOSINE OXIDASE"/>
    <property type="match status" value="1"/>
</dbReference>
<evidence type="ECO:0000256" key="4">
    <source>
        <dbReference type="ARBA" id="ARBA00022827"/>
    </source>
</evidence>
<dbReference type="InParanoid" id="T0S5E5"/>
<dbReference type="Gene3D" id="3.30.9.10">
    <property type="entry name" value="D-Amino Acid Oxidase, subunit A, domain 2"/>
    <property type="match status" value="1"/>
</dbReference>
<evidence type="ECO:0000313" key="8">
    <source>
        <dbReference type="Proteomes" id="UP000030762"/>
    </source>
</evidence>
<dbReference type="InterPro" id="IPR045170">
    <property type="entry name" value="MTOX"/>
</dbReference>
<dbReference type="SUPFAM" id="SSF54373">
    <property type="entry name" value="FAD-linked reductases, C-terminal domain"/>
    <property type="match status" value="1"/>
</dbReference>
<dbReference type="InterPro" id="IPR036188">
    <property type="entry name" value="FAD/NAD-bd_sf"/>
</dbReference>
<evidence type="ECO:0000256" key="3">
    <source>
        <dbReference type="ARBA" id="ARBA00022630"/>
    </source>
</evidence>
<evidence type="ECO:0000256" key="5">
    <source>
        <dbReference type="ARBA" id="ARBA00023002"/>
    </source>
</evidence>
<dbReference type="VEuPathDB" id="FungiDB:SDRG_02305"/>
<dbReference type="PANTHER" id="PTHR10961:SF7">
    <property type="entry name" value="FAD DEPENDENT OXIDOREDUCTASE DOMAIN-CONTAINING PROTEIN"/>
    <property type="match status" value="1"/>
</dbReference>
<dbReference type="OrthoDB" id="424974at2759"/>
<evidence type="ECO:0000313" key="7">
    <source>
        <dbReference type="EMBL" id="EQC40408.1"/>
    </source>
</evidence>
<dbReference type="STRING" id="1156394.T0S5E5"/>
<dbReference type="NCBIfam" id="NF008425">
    <property type="entry name" value="PRK11259.1"/>
    <property type="match status" value="1"/>
</dbReference>
<dbReference type="GO" id="GO:0008115">
    <property type="term" value="F:sarcosine oxidase activity"/>
    <property type="evidence" value="ECO:0007669"/>
    <property type="project" value="TreeGrafter"/>
</dbReference>